<evidence type="ECO:0000256" key="1">
    <source>
        <dbReference type="SAM" id="MobiDB-lite"/>
    </source>
</evidence>
<comment type="caution">
    <text evidence="4">The sequence shown here is derived from an EMBL/GenBank/DDBJ whole genome shotgun (WGS) entry which is preliminary data.</text>
</comment>
<dbReference type="InterPro" id="IPR057681">
    <property type="entry name" value="DUF7921"/>
</dbReference>
<protein>
    <submittedName>
        <fullName evidence="4">Uncharacterized protein</fullName>
    </submittedName>
</protein>
<dbReference type="EMBL" id="VSRR010121101">
    <property type="protein sequence ID" value="MPD00042.1"/>
    <property type="molecule type" value="Genomic_DNA"/>
</dbReference>
<accession>A0A5B7JPY6</accession>
<keyword evidence="5" id="KW-1185">Reference proteome</keyword>
<reference evidence="4 5" key="1">
    <citation type="submission" date="2019-05" db="EMBL/GenBank/DDBJ databases">
        <title>Another draft genome of Portunus trituberculatus and its Hox gene families provides insights of decapod evolution.</title>
        <authorList>
            <person name="Jeong J.-H."/>
            <person name="Song I."/>
            <person name="Kim S."/>
            <person name="Choi T."/>
            <person name="Kim D."/>
            <person name="Ryu S."/>
            <person name="Kim W."/>
        </authorList>
    </citation>
    <scope>NUCLEOTIDE SEQUENCE [LARGE SCALE GENOMIC DNA]</scope>
    <source>
        <tissue evidence="4">Muscle</tissue>
    </source>
</reference>
<dbReference type="Pfam" id="PF25868">
    <property type="entry name" value="Fn1_3"/>
    <property type="match status" value="1"/>
</dbReference>
<dbReference type="OrthoDB" id="6374728at2759"/>
<sequence length="168" mass="18696">MPTTVTMDPINGAVKDNGNHLEPTVIHPTFSSPSYYSTPIFKPRPTKDYQQYITSSTTTTTTTTTVATTLPPKYCEKRHANDDTIDFIEEGWGKRFYKGEECSELCLCHAEEKLACSVLECVEARPCETDYAVYTHAAPAYQAARGECFCYSGAFICVRPPKGEPKKS</sequence>
<dbReference type="Proteomes" id="UP000324222">
    <property type="component" value="Unassembled WGS sequence"/>
</dbReference>
<proteinExistence type="predicted"/>
<evidence type="ECO:0000259" key="2">
    <source>
        <dbReference type="Pfam" id="PF25537"/>
    </source>
</evidence>
<gene>
    <name evidence="4" type="ORF">E2C01_095490</name>
</gene>
<dbReference type="AlphaFoldDB" id="A0A5B7JPY6"/>
<dbReference type="Pfam" id="PF25537">
    <property type="entry name" value="DUF7921"/>
    <property type="match status" value="1"/>
</dbReference>
<evidence type="ECO:0000313" key="4">
    <source>
        <dbReference type="EMBL" id="MPD00042.1"/>
    </source>
</evidence>
<feature type="region of interest" description="Disordered" evidence="1">
    <location>
        <begin position="1"/>
        <end position="22"/>
    </location>
</feature>
<organism evidence="4 5">
    <name type="scientific">Portunus trituberculatus</name>
    <name type="common">Swimming crab</name>
    <name type="synonym">Neptunus trituberculatus</name>
    <dbReference type="NCBI Taxonomy" id="210409"/>
    <lineage>
        <taxon>Eukaryota</taxon>
        <taxon>Metazoa</taxon>
        <taxon>Ecdysozoa</taxon>
        <taxon>Arthropoda</taxon>
        <taxon>Crustacea</taxon>
        <taxon>Multicrustacea</taxon>
        <taxon>Malacostraca</taxon>
        <taxon>Eumalacostraca</taxon>
        <taxon>Eucarida</taxon>
        <taxon>Decapoda</taxon>
        <taxon>Pleocyemata</taxon>
        <taxon>Brachyura</taxon>
        <taxon>Eubrachyura</taxon>
        <taxon>Portunoidea</taxon>
        <taxon>Portunidae</taxon>
        <taxon>Portuninae</taxon>
        <taxon>Portunus</taxon>
    </lineage>
</organism>
<feature type="domain" description="DUF7921" evidence="2">
    <location>
        <begin position="121"/>
        <end position="160"/>
    </location>
</feature>
<evidence type="ECO:0000313" key="5">
    <source>
        <dbReference type="Proteomes" id="UP000324222"/>
    </source>
</evidence>
<feature type="domain" description="Fibronectin type I" evidence="3">
    <location>
        <begin position="80"/>
        <end position="119"/>
    </location>
</feature>
<name>A0A5B7JPY6_PORTR</name>
<dbReference type="InterPro" id="IPR059035">
    <property type="entry name" value="Fn1_3"/>
</dbReference>
<evidence type="ECO:0000259" key="3">
    <source>
        <dbReference type="Pfam" id="PF25868"/>
    </source>
</evidence>